<dbReference type="EMBL" id="QBIU01000002">
    <property type="protein sequence ID" value="MWV70098.1"/>
    <property type="molecule type" value="Genomic_DNA"/>
</dbReference>
<comment type="caution">
    <text evidence="3">The sequence shown here is derived from an EMBL/GenBank/DDBJ whole genome shotgun (WGS) entry which is preliminary data.</text>
</comment>
<proteinExistence type="predicted"/>
<keyword evidence="1" id="KW-0812">Transmembrane</keyword>
<name>A0A347VQM1_9HELI</name>
<dbReference type="InterPro" id="IPR007462">
    <property type="entry name" value="COV1-like"/>
</dbReference>
<gene>
    <name evidence="2" type="ORF">DCO61_08840</name>
    <name evidence="3" type="ORF">LS64_011545</name>
</gene>
<dbReference type="OrthoDB" id="9780267at2"/>
<keyword evidence="1" id="KW-1133">Transmembrane helix</keyword>
<feature type="transmembrane region" description="Helical" evidence="1">
    <location>
        <begin position="59"/>
        <end position="81"/>
    </location>
</feature>
<evidence type="ECO:0000313" key="4">
    <source>
        <dbReference type="Proteomes" id="UP000029714"/>
    </source>
</evidence>
<reference evidence="3 4" key="1">
    <citation type="journal article" date="2014" name="Genome Announc.">
        <title>Draft genome sequences of eight enterohepatic helicobacter species isolated from both laboratory and wild rodents.</title>
        <authorList>
            <person name="Sheh A."/>
            <person name="Shen Z."/>
            <person name="Fox J.G."/>
        </authorList>
    </citation>
    <scope>NUCLEOTIDE SEQUENCE [LARGE SCALE GENOMIC DNA]</scope>
    <source>
        <strain evidence="3 4">MIT 97-6194</strain>
    </source>
</reference>
<dbReference type="PANTHER" id="PTHR31876:SF26">
    <property type="entry name" value="PROTEIN LIKE COV 2"/>
    <property type="match status" value="1"/>
</dbReference>
<keyword evidence="1" id="KW-0472">Membrane</keyword>
<protein>
    <submittedName>
        <fullName evidence="3">DUF502 domain-containing protein</fullName>
    </submittedName>
</protein>
<reference evidence="3" key="3">
    <citation type="submission" date="2018-04" db="EMBL/GenBank/DDBJ databases">
        <authorList>
            <person name="Sheh A."/>
            <person name="Shen Z."/>
            <person name="Mannion A.J."/>
            <person name="Fox J.G."/>
        </authorList>
    </citation>
    <scope>NUCLEOTIDE SEQUENCE</scope>
    <source>
        <strain evidence="3">MIT 97-6194</strain>
    </source>
</reference>
<dbReference type="RefSeq" id="WP_034569756.1">
    <property type="nucleotide sequence ID" value="NZ_JRMP02000030.1"/>
</dbReference>
<dbReference type="Proteomes" id="UP000029714">
    <property type="component" value="Unassembled WGS sequence"/>
</dbReference>
<evidence type="ECO:0000313" key="2">
    <source>
        <dbReference type="EMBL" id="MWV70098.1"/>
    </source>
</evidence>
<evidence type="ECO:0000256" key="1">
    <source>
        <dbReference type="SAM" id="Phobius"/>
    </source>
</evidence>
<keyword evidence="4" id="KW-1185">Reference proteome</keyword>
<dbReference type="AlphaFoldDB" id="A0A347VQM1"/>
<dbReference type="EMBL" id="JRMP02000030">
    <property type="protein sequence ID" value="TLD91657.1"/>
    <property type="molecule type" value="Genomic_DNA"/>
</dbReference>
<organism evidence="3 4">
    <name type="scientific">Helicobacter saguini</name>
    <dbReference type="NCBI Taxonomy" id="1548018"/>
    <lineage>
        <taxon>Bacteria</taxon>
        <taxon>Pseudomonadati</taxon>
        <taxon>Campylobacterota</taxon>
        <taxon>Epsilonproteobacteria</taxon>
        <taxon>Campylobacterales</taxon>
        <taxon>Helicobacteraceae</taxon>
        <taxon>Helicobacter</taxon>
    </lineage>
</organism>
<evidence type="ECO:0000313" key="3">
    <source>
        <dbReference type="EMBL" id="TLD91657.1"/>
    </source>
</evidence>
<dbReference type="Pfam" id="PF04367">
    <property type="entry name" value="DUF502"/>
    <property type="match status" value="1"/>
</dbReference>
<evidence type="ECO:0000313" key="5">
    <source>
        <dbReference type="Proteomes" id="UP000477070"/>
    </source>
</evidence>
<feature type="transmembrane region" description="Helical" evidence="1">
    <location>
        <begin position="12"/>
        <end position="39"/>
    </location>
</feature>
<reference evidence="3 4" key="2">
    <citation type="journal article" date="2016" name="Infect. Immun.">
        <title>Helicobacter saguini, a Novel Helicobacter Isolated from Cotton-Top Tamarins with Ulcerative Colitis, Has Proinflammatory Properties and Induces Typhlocolitis and Dysplasia in Gnotobiotic IL-10-/- Mice.</title>
        <authorList>
            <person name="Shen Z."/>
            <person name="Mannion A."/>
            <person name="Whary M.T."/>
            <person name="Muthupalani S."/>
            <person name="Sheh A."/>
            <person name="Feng Y."/>
            <person name="Gong G."/>
            <person name="Vandamme P."/>
            <person name="Holcombe H.R."/>
            <person name="Paster B.J."/>
            <person name="Fox J.G."/>
        </authorList>
    </citation>
    <scope>NUCLEOTIDE SEQUENCE [LARGE SCALE GENOMIC DNA]</scope>
    <source>
        <strain evidence="3 4">MIT 97-6194</strain>
    </source>
</reference>
<reference evidence="2 5" key="4">
    <citation type="submission" date="2019-12" db="EMBL/GenBank/DDBJ databases">
        <title>Multi-Generational Helicobacter saguini Isolates.</title>
        <authorList>
            <person name="Mannion A."/>
            <person name="Shen Z."/>
            <person name="Fox J.G."/>
        </authorList>
    </citation>
    <scope>NUCLEOTIDE SEQUENCE [LARGE SCALE GENOMIC DNA]</scope>
    <source>
        <strain evidence="2">16-048</strain>
        <strain evidence="5">16-048 (F4)</strain>
    </source>
</reference>
<dbReference type="PANTHER" id="PTHR31876">
    <property type="entry name" value="COV-LIKE PROTEIN 1"/>
    <property type="match status" value="1"/>
</dbReference>
<sequence>MGGFFRIFGKGVLVILPFCIVAWLLFFLFGMLDGVWNLVLGFVRWAAKHFANEDFDVEIPSIVASSALILLILAVIFFIGYRFEKRQNVIFVKLGEWIISKIPLLGSVYYTIKDLTNMLSGESKDKYLGVAFVELGGGEIMGFITREEGEYFWVFCPLTPPTSGLLLRIHKDKIKKSNMSVSDGLKKLVSFGMK</sequence>
<accession>A0A347VQM1</accession>
<dbReference type="Proteomes" id="UP000477070">
    <property type="component" value="Unassembled WGS sequence"/>
</dbReference>